<name>A0A368JXG8_9BACT</name>
<organism evidence="2 3">
    <name type="scientific">Larkinella punicea</name>
    <dbReference type="NCBI Taxonomy" id="2315727"/>
    <lineage>
        <taxon>Bacteria</taxon>
        <taxon>Pseudomonadati</taxon>
        <taxon>Bacteroidota</taxon>
        <taxon>Cytophagia</taxon>
        <taxon>Cytophagales</taxon>
        <taxon>Spirosomataceae</taxon>
        <taxon>Larkinella</taxon>
    </lineage>
</organism>
<feature type="signal peptide" evidence="1">
    <location>
        <begin position="1"/>
        <end position="17"/>
    </location>
</feature>
<comment type="caution">
    <text evidence="2">The sequence shown here is derived from an EMBL/GenBank/DDBJ whole genome shotgun (WGS) entry which is preliminary data.</text>
</comment>
<evidence type="ECO:0000313" key="3">
    <source>
        <dbReference type="Proteomes" id="UP000253383"/>
    </source>
</evidence>
<dbReference type="EMBL" id="QOWE01000001">
    <property type="protein sequence ID" value="RCR71374.1"/>
    <property type="molecule type" value="Genomic_DNA"/>
</dbReference>
<keyword evidence="3" id="KW-1185">Reference proteome</keyword>
<sequence length="358" mass="38588">MISLAIFIFLAPKPVLAQTIYSQDFTSGLGGWAPSSATAIVVNSTSSSDTYTTPFTASGGNNLSFGECGGNTEHSATSPTISTVGQTNIMVGFGRRKTNAFGPQVVIFEFSTDGGTNWTSISSDVSSVATTTWGLSVFTLPTAAENQANLTFRLRYTPPAGASCATAFRIDDFTVSSNGTLPVELAYFRGTAERNGNQLSWETVWERGTSHFVIERSTDAKEFGAIGQVTAVGNAASKRLYTFTDGEPLAGTSYYRLRQVDHDGASQVSKMVFVSRSEALFVVCDNPTSGDEIRLNVANVDPASLQFLTTTGQFLTFQLIQLSATDWRVRPAVRLKPGLYLLRAGQQNQQRTVRVLVR</sequence>
<keyword evidence="1" id="KW-0732">Signal</keyword>
<dbReference type="AlphaFoldDB" id="A0A368JXG8"/>
<evidence type="ECO:0000256" key="1">
    <source>
        <dbReference type="SAM" id="SignalP"/>
    </source>
</evidence>
<feature type="chain" id="PRO_5016834324" evidence="1">
    <location>
        <begin position="18"/>
        <end position="358"/>
    </location>
</feature>
<protein>
    <submittedName>
        <fullName evidence="2">T9SS C-terminal target domain-containing protein</fullName>
    </submittedName>
</protein>
<gene>
    <name evidence="2" type="ORF">DUE52_00085</name>
</gene>
<dbReference type="Gene3D" id="2.60.40.10">
    <property type="entry name" value="Immunoglobulins"/>
    <property type="match status" value="1"/>
</dbReference>
<dbReference type="InterPro" id="IPR013783">
    <property type="entry name" value="Ig-like_fold"/>
</dbReference>
<dbReference type="Proteomes" id="UP000253383">
    <property type="component" value="Unassembled WGS sequence"/>
</dbReference>
<accession>A0A368JXG8</accession>
<reference evidence="2 3" key="1">
    <citation type="submission" date="2018-07" db="EMBL/GenBank/DDBJ databases">
        <title>Genome analysis of Larkinella rosea.</title>
        <authorList>
            <person name="Zhou Z."/>
            <person name="Wang G."/>
        </authorList>
    </citation>
    <scope>NUCLEOTIDE SEQUENCE [LARGE SCALE GENOMIC DNA]</scope>
    <source>
        <strain evidence="3">zzj9</strain>
    </source>
</reference>
<evidence type="ECO:0000313" key="2">
    <source>
        <dbReference type="EMBL" id="RCR71374.1"/>
    </source>
</evidence>
<proteinExistence type="predicted"/>
<dbReference type="Gene3D" id="2.60.120.260">
    <property type="entry name" value="Galactose-binding domain-like"/>
    <property type="match status" value="1"/>
</dbReference>